<reference evidence="1" key="1">
    <citation type="submission" date="2022-10" db="EMBL/GenBank/DDBJ databases">
        <title>Tapping the CABI collections for fungal endophytes: first genome assemblies for Collariella, Neodidymelliopsis, Ascochyta clinopodiicola, Didymella pomorum, Didymosphaeria variabile, Neocosmospora piperis and Neocucurbitaria cava.</title>
        <authorList>
            <person name="Hill R."/>
        </authorList>
    </citation>
    <scope>NUCLEOTIDE SEQUENCE</scope>
    <source>
        <strain evidence="1">IMI 355082</strain>
    </source>
</reference>
<dbReference type="SMART" id="SM00855">
    <property type="entry name" value="PGAM"/>
    <property type="match status" value="1"/>
</dbReference>
<dbReference type="Pfam" id="PF00300">
    <property type="entry name" value="His_Phos_1"/>
    <property type="match status" value="1"/>
</dbReference>
<evidence type="ECO:0000313" key="1">
    <source>
        <dbReference type="EMBL" id="KAJ4393435.1"/>
    </source>
</evidence>
<name>A0A9W8YV65_9PEZI</name>
<dbReference type="CDD" id="cd07067">
    <property type="entry name" value="HP_PGM_like"/>
    <property type="match status" value="1"/>
</dbReference>
<comment type="caution">
    <text evidence="1">The sequence shown here is derived from an EMBL/GenBank/DDBJ whole genome shotgun (WGS) entry which is preliminary data.</text>
</comment>
<dbReference type="InterPro" id="IPR050275">
    <property type="entry name" value="PGM_Phosphatase"/>
</dbReference>
<dbReference type="PANTHER" id="PTHR48100:SF54">
    <property type="entry name" value="PHOSPHATASE SPAC5H10.03-RELATED"/>
    <property type="match status" value="1"/>
</dbReference>
<evidence type="ECO:0000313" key="2">
    <source>
        <dbReference type="Proteomes" id="UP001140453"/>
    </source>
</evidence>
<dbReference type="Proteomes" id="UP001140453">
    <property type="component" value="Unassembled WGS sequence"/>
</dbReference>
<organism evidence="1 2">
    <name type="scientific">Gnomoniopsis smithogilvyi</name>
    <dbReference type="NCBI Taxonomy" id="1191159"/>
    <lineage>
        <taxon>Eukaryota</taxon>
        <taxon>Fungi</taxon>
        <taxon>Dikarya</taxon>
        <taxon>Ascomycota</taxon>
        <taxon>Pezizomycotina</taxon>
        <taxon>Sordariomycetes</taxon>
        <taxon>Sordariomycetidae</taxon>
        <taxon>Diaporthales</taxon>
        <taxon>Gnomoniaceae</taxon>
        <taxon>Gnomoniopsis</taxon>
    </lineage>
</organism>
<dbReference type="EMBL" id="JAPEVB010000002">
    <property type="protein sequence ID" value="KAJ4393435.1"/>
    <property type="molecule type" value="Genomic_DNA"/>
</dbReference>
<dbReference type="AlphaFoldDB" id="A0A9W8YV65"/>
<dbReference type="PANTHER" id="PTHR48100">
    <property type="entry name" value="BROAD-SPECIFICITY PHOSPHATASE YOR283W-RELATED"/>
    <property type="match status" value="1"/>
</dbReference>
<dbReference type="GO" id="GO:0016791">
    <property type="term" value="F:phosphatase activity"/>
    <property type="evidence" value="ECO:0007669"/>
    <property type="project" value="TreeGrafter"/>
</dbReference>
<dbReference type="InterPro" id="IPR013078">
    <property type="entry name" value="His_Pase_superF_clade-1"/>
</dbReference>
<dbReference type="InterPro" id="IPR029033">
    <property type="entry name" value="His_PPase_superfam"/>
</dbReference>
<keyword evidence="2" id="KW-1185">Reference proteome</keyword>
<sequence length="210" mass="23387">MPTTIHLVRHAQGYHNVHHDVSIPDPYLTPLGLKQSKSLGAHFPDKDKITHIVASPMKRTLSTAYHAFQDLIDGPNGKKIIANPLLQECNEFPCDVGSEPEVLVPEFGAYTNLELVVKGWNVKTPPGSMYAADDAALERRAKAARTWLRTLGRSQENAVMVVVAHGDFIQRLTQTRGLWANAEYHTYTFANPEGEDEEAFFRELAPVSKV</sequence>
<proteinExistence type="predicted"/>
<protein>
    <recommendedName>
        <fullName evidence="3">Phosphoglycerate mutase</fullName>
    </recommendedName>
</protein>
<dbReference type="Gene3D" id="3.40.50.1240">
    <property type="entry name" value="Phosphoglycerate mutase-like"/>
    <property type="match status" value="1"/>
</dbReference>
<dbReference type="OrthoDB" id="496981at2759"/>
<accession>A0A9W8YV65</accession>
<evidence type="ECO:0008006" key="3">
    <source>
        <dbReference type="Google" id="ProtNLM"/>
    </source>
</evidence>
<dbReference type="GO" id="GO:0005737">
    <property type="term" value="C:cytoplasm"/>
    <property type="evidence" value="ECO:0007669"/>
    <property type="project" value="TreeGrafter"/>
</dbReference>
<gene>
    <name evidence="1" type="ORF">N0V93_002645</name>
</gene>
<dbReference type="SUPFAM" id="SSF53254">
    <property type="entry name" value="Phosphoglycerate mutase-like"/>
    <property type="match status" value="1"/>
</dbReference>